<dbReference type="PROSITE" id="PS50035">
    <property type="entry name" value="PLD"/>
    <property type="match status" value="2"/>
</dbReference>
<dbReference type="SMART" id="SM00155">
    <property type="entry name" value="PLDc"/>
    <property type="match status" value="2"/>
</dbReference>
<comment type="caution">
    <text evidence="3">The sequence shown here is derived from an EMBL/GenBank/DDBJ whole genome shotgun (WGS) entry which is preliminary data.</text>
</comment>
<name>A0A2W4TSY0_9CYAN</name>
<dbReference type="PANTHER" id="PTHR21248:SF22">
    <property type="entry name" value="PHOSPHOLIPASE D"/>
    <property type="match status" value="1"/>
</dbReference>
<reference evidence="3 4" key="2">
    <citation type="submission" date="2018-06" db="EMBL/GenBank/DDBJ databases">
        <title>Metagenomic assembly of (sub)arctic Cyanobacteria and their associated microbiome from non-axenic cultures.</title>
        <authorList>
            <person name="Baurain D."/>
        </authorList>
    </citation>
    <scope>NUCLEOTIDE SEQUENCE [LARGE SCALE GENOMIC DNA]</scope>
    <source>
        <strain evidence="3">ULC129bin1</strain>
    </source>
</reference>
<dbReference type="CDD" id="cd09110">
    <property type="entry name" value="PLDc_CLS_1"/>
    <property type="match status" value="1"/>
</dbReference>
<dbReference type="SUPFAM" id="SSF56024">
    <property type="entry name" value="Phospholipase D/nuclease"/>
    <property type="match status" value="2"/>
</dbReference>
<dbReference type="Proteomes" id="UP000249354">
    <property type="component" value="Unassembled WGS sequence"/>
</dbReference>
<feature type="transmembrane region" description="Helical" evidence="1">
    <location>
        <begin position="6"/>
        <end position="28"/>
    </location>
</feature>
<evidence type="ECO:0000313" key="3">
    <source>
        <dbReference type="EMBL" id="PZO12246.1"/>
    </source>
</evidence>
<dbReference type="Gene3D" id="3.30.870.10">
    <property type="entry name" value="Endonuclease Chain A"/>
    <property type="match status" value="2"/>
</dbReference>
<evidence type="ECO:0000313" key="4">
    <source>
        <dbReference type="Proteomes" id="UP000249354"/>
    </source>
</evidence>
<dbReference type="GO" id="GO:0032049">
    <property type="term" value="P:cardiolipin biosynthetic process"/>
    <property type="evidence" value="ECO:0007669"/>
    <property type="project" value="UniProtKB-ARBA"/>
</dbReference>
<keyword evidence="1" id="KW-1133">Transmembrane helix</keyword>
<keyword evidence="1" id="KW-0472">Membrane</keyword>
<reference evidence="4" key="1">
    <citation type="submission" date="2018-04" db="EMBL/GenBank/DDBJ databases">
        <authorList>
            <person name="Cornet L."/>
        </authorList>
    </citation>
    <scope>NUCLEOTIDE SEQUENCE [LARGE SCALE GENOMIC DNA]</scope>
</reference>
<dbReference type="GO" id="GO:0030572">
    <property type="term" value="F:phosphatidyltransferase activity"/>
    <property type="evidence" value="ECO:0007669"/>
    <property type="project" value="UniProtKB-ARBA"/>
</dbReference>
<gene>
    <name evidence="3" type="ORF">DCF25_17895</name>
</gene>
<dbReference type="CDD" id="cd09159">
    <property type="entry name" value="PLDc_ybhO_like_2"/>
    <property type="match status" value="1"/>
</dbReference>
<sequence>MFLLLDALWIALFGVLILVTVFLLSLYIRGAFRWRPLLHIERVIAPTDPHFALTLKSLAGSMETTGRVVDFWGKAPEIQQARIAAIESAQFSIQFETFIMTPGKRAQDFAAALARKASEGVNVQVMVDSWGTRKLSEKYWQRLRLAGVRVVFFNPFDWRAPANYAGRTHRKMLIIDGKRVLTGGAGISDLWDGTEKDDDTQPWMDVEAALEGEVVFAFASIFQAHWQGHRLGDRSITGINMSEIYPALANQHQLGKVANPTYKAPTVDKQIFSDRQTDDDLPTTFKTVNKTADSSKEEASSPPVATMIVTPGTKPSYRDSPIETTKQLLIACARKRIWLASPYFLPNKDTRHLLAIAKKAGVDVRILTTGEKSDKKPVYYASYQVYGSLLRKGIQIFEYQPSMIHAKLLIVDDAWVNTGSANLDYRSFLHNDELDIVTDSEQLIGDIEQVFERGFANSEQIGLKQWERRSFWKYRVVGNIVRLVQWQL</sequence>
<dbReference type="AlphaFoldDB" id="A0A2W4TSY0"/>
<accession>A0A2W4TSY0</accession>
<dbReference type="PANTHER" id="PTHR21248">
    <property type="entry name" value="CARDIOLIPIN SYNTHASE"/>
    <property type="match status" value="1"/>
</dbReference>
<dbReference type="InterPro" id="IPR001736">
    <property type="entry name" value="PLipase_D/transphosphatidylase"/>
</dbReference>
<evidence type="ECO:0000259" key="2">
    <source>
        <dbReference type="PROSITE" id="PS50035"/>
    </source>
</evidence>
<organism evidence="3 4">
    <name type="scientific">Leptolyngbya foveolarum</name>
    <dbReference type="NCBI Taxonomy" id="47253"/>
    <lineage>
        <taxon>Bacteria</taxon>
        <taxon>Bacillati</taxon>
        <taxon>Cyanobacteriota</taxon>
        <taxon>Cyanophyceae</taxon>
        <taxon>Leptolyngbyales</taxon>
        <taxon>Leptolyngbyaceae</taxon>
        <taxon>Leptolyngbya group</taxon>
        <taxon>Leptolyngbya</taxon>
    </lineage>
</organism>
<dbReference type="EMBL" id="QBMC01000154">
    <property type="protein sequence ID" value="PZO12246.1"/>
    <property type="molecule type" value="Genomic_DNA"/>
</dbReference>
<feature type="domain" description="PLD phosphodiesterase" evidence="2">
    <location>
        <begin position="400"/>
        <end position="427"/>
    </location>
</feature>
<dbReference type="Pfam" id="PF13091">
    <property type="entry name" value="PLDc_2"/>
    <property type="match status" value="2"/>
</dbReference>
<feature type="domain" description="PLD phosphodiesterase" evidence="2">
    <location>
        <begin position="164"/>
        <end position="191"/>
    </location>
</feature>
<protein>
    <submittedName>
        <fullName evidence="3">Cardiolipin synthase B</fullName>
    </submittedName>
</protein>
<proteinExistence type="predicted"/>
<dbReference type="InterPro" id="IPR025202">
    <property type="entry name" value="PLD-like_dom"/>
</dbReference>
<keyword evidence="1" id="KW-0812">Transmembrane</keyword>
<evidence type="ECO:0000256" key="1">
    <source>
        <dbReference type="SAM" id="Phobius"/>
    </source>
</evidence>